<dbReference type="InterPro" id="IPR004952">
    <property type="entry name" value="NifX-assoc_nitrogen_fix"/>
</dbReference>
<dbReference type="AlphaFoldDB" id="A0A5M6IZ94"/>
<protein>
    <submittedName>
        <fullName evidence="1">NifX-associated nitrogen fixation protein</fullName>
    </submittedName>
</protein>
<evidence type="ECO:0000313" key="2">
    <source>
        <dbReference type="Proteomes" id="UP000325255"/>
    </source>
</evidence>
<dbReference type="RefSeq" id="WP_150039371.1">
    <property type="nucleotide sequence ID" value="NZ_OW485601.1"/>
</dbReference>
<dbReference type="OrthoDB" id="9808545at2"/>
<dbReference type="Proteomes" id="UP000325255">
    <property type="component" value="Unassembled WGS sequence"/>
</dbReference>
<dbReference type="Pfam" id="PF03270">
    <property type="entry name" value="DUF269"/>
    <property type="match status" value="1"/>
</dbReference>
<gene>
    <name evidence="1" type="ORF">F1189_04200</name>
</gene>
<comment type="caution">
    <text evidence="1">The sequence shown here is derived from an EMBL/GenBank/DDBJ whole genome shotgun (WGS) entry which is preliminary data.</text>
</comment>
<organism evidence="1 2">
    <name type="scientific">Rhodovastum atsumiense</name>
    <dbReference type="NCBI Taxonomy" id="504468"/>
    <lineage>
        <taxon>Bacteria</taxon>
        <taxon>Pseudomonadati</taxon>
        <taxon>Pseudomonadota</taxon>
        <taxon>Alphaproteobacteria</taxon>
        <taxon>Acetobacterales</taxon>
        <taxon>Acetobacteraceae</taxon>
        <taxon>Rhodovastum</taxon>
    </lineage>
</organism>
<keyword evidence="2" id="KW-1185">Reference proteome</keyword>
<dbReference type="Gene3D" id="1.10.3100.20">
    <property type="entry name" value="Protein of unknown function DUF269"/>
    <property type="match status" value="1"/>
</dbReference>
<proteinExistence type="predicted"/>
<dbReference type="PIRSF" id="PIRSF005788">
    <property type="entry name" value="NifK"/>
    <property type="match status" value="1"/>
</dbReference>
<evidence type="ECO:0000313" key="1">
    <source>
        <dbReference type="EMBL" id="KAA5613623.1"/>
    </source>
</evidence>
<dbReference type="EMBL" id="VWPK01000005">
    <property type="protein sequence ID" value="KAA5613623.1"/>
    <property type="molecule type" value="Genomic_DNA"/>
</dbReference>
<dbReference type="NCBIfam" id="TIGR02935">
    <property type="entry name" value="NifX-associated nitrogen fixation protein"/>
    <property type="match status" value="1"/>
</dbReference>
<sequence>MSEAAAADPMATPFLQCLVSRIRAEDTFGAWENKPDTALLADYIVTKEERRAIPIIGDPDPDTLGRLEKFYQAIGLAVERQTGIIASPMMKVTHEGFGRVVLIAGKLVVYARTLRDVHRFGFNDLGALAADGMKAVDQAVAMIEAHPELARA</sequence>
<name>A0A5M6IZ94_9PROT</name>
<reference evidence="1 2" key="1">
    <citation type="submission" date="2019-09" db="EMBL/GenBank/DDBJ databases">
        <title>Genome sequence of Rhodovastum atsumiense, a diverse member of the Acetobacteraceae family of non-sulfur purple photosynthetic bacteria.</title>
        <authorList>
            <person name="Meyer T."/>
            <person name="Kyndt J."/>
        </authorList>
    </citation>
    <scope>NUCLEOTIDE SEQUENCE [LARGE SCALE GENOMIC DNA]</scope>
    <source>
        <strain evidence="1 2">DSM 21279</strain>
    </source>
</reference>
<accession>A0A5M6IZ94</accession>